<dbReference type="PROSITE" id="PS00028">
    <property type="entry name" value="ZINC_FINGER_C2H2_1"/>
    <property type="match status" value="2"/>
</dbReference>
<reference evidence="10" key="1">
    <citation type="submission" date="2019-04" db="EMBL/GenBank/DDBJ databases">
        <authorList>
            <person name="Melise S."/>
            <person name="Noan J."/>
            <person name="Okalmin O."/>
        </authorList>
    </citation>
    <scope>NUCLEOTIDE SEQUENCE</scope>
    <source>
        <strain evidence="10">FN9</strain>
    </source>
</reference>
<dbReference type="EMBL" id="CAAKMV010000022">
    <property type="protein sequence ID" value="VIO52421.1"/>
    <property type="molecule type" value="Genomic_DNA"/>
</dbReference>
<evidence type="ECO:0000256" key="4">
    <source>
        <dbReference type="ARBA" id="ARBA00023015"/>
    </source>
</evidence>
<feature type="domain" description="C2H2-type" evidence="9">
    <location>
        <begin position="38"/>
        <end position="61"/>
    </location>
</feature>
<gene>
    <name evidence="10" type="ORF">FUG_LOCUS18846</name>
</gene>
<dbReference type="Gene3D" id="3.30.160.60">
    <property type="entry name" value="Classic Zinc Finger"/>
    <property type="match status" value="2"/>
</dbReference>
<name>A0A4E9D711_GIBZA</name>
<evidence type="ECO:0000256" key="3">
    <source>
        <dbReference type="ARBA" id="ARBA00022833"/>
    </source>
</evidence>
<feature type="region of interest" description="Disordered" evidence="8">
    <location>
        <begin position="341"/>
        <end position="362"/>
    </location>
</feature>
<evidence type="ECO:0000313" key="10">
    <source>
        <dbReference type="EMBL" id="VIO52421.1"/>
    </source>
</evidence>
<sequence>MAPQDELMPFQCHFCPKTFGRQEHLARHVRAHTREKPYGCRQCNKSFTRQDVLQRHQATHSLGAVNRNAVSARACKECAAGRSRCSRELLCERCKEKNLECIYPKSTRRKPRSVAQRSNIATQSTGSSTENSNEDIEVRDRAQVTEEVMEDTSVLMENNATENGGEHGWIANQHQPIPMTSTGGLMTATSLPESMFQINDLGDFAVERTMTEPTMGASSINWLSDSQYLSMWESQLSAVPDGLGPVGYAFPSGLARPNPISPWISNQYNDVNSVDMARSDLGPTYAPSPMAAESPHYSRADSLRGSSVSKSTDGTLYVEGTMARAPFGGQLLGRNMNQPNVSHAAEAGSSNGAPDSLEVDSQTDSSHYVSNELYSELVSVARGHAEIDSQDLTTATIPPIGHIRCFVRLYYERFHVIYPFIRKSASIWQDSTNWILLLAVSVVGAKYLGGTWSLSLSRLLEAILDDRLQSVSEKSNQDSHGTWIPGSSQSRVRLDFITLQAFIISMIDRLHSGQKAVTERALSQMFLLVEQCRSLNLLSRVPPKINNETTSSNGASITEWLRAQSELRTGLMVWILDSIVAYEFDCPHLLQLHEVKTALPCQEGIWDEPTWESINGNGYRQATVLEALHLLYMEKRQPERLTEFGNIVMIYAVCRRTQEAAYQYETALSRWTPVAHVEPCSESITVAESWPPSLEIMTRWRNSACDSLDMLHWKANGKAANAGGSEHPTILLLHLSRLYLLAPCKYLQRVATSAAWNETTHVAYATVDYSEAYNHLYRWANVDQYKARLSIVHAGALIWHIRRYSSNSFIEPHAIYLATLLVWAYSVFTARPTDSGSLQETRASGPRQDLTSHVPQGPANAGNTPQYDEDEEEEEEPEPTFIHLDRPCDDEMVQTYIRLGHKMKGFMQRVGDICSTDAPPKILKEGIRLLSHAIDKKKAWGIEVSFVKGLASLLDATTAQQSERAVGSGLF</sequence>
<organism evidence="10">
    <name type="scientific">Gibberella zeae</name>
    <name type="common">Wheat head blight fungus</name>
    <name type="synonym">Fusarium graminearum</name>
    <dbReference type="NCBI Taxonomy" id="5518"/>
    <lineage>
        <taxon>Eukaryota</taxon>
        <taxon>Fungi</taxon>
        <taxon>Dikarya</taxon>
        <taxon>Ascomycota</taxon>
        <taxon>Pezizomycotina</taxon>
        <taxon>Sordariomycetes</taxon>
        <taxon>Hypocreomycetidae</taxon>
        <taxon>Hypocreales</taxon>
        <taxon>Nectriaceae</taxon>
        <taxon>Fusarium</taxon>
    </lineage>
</organism>
<dbReference type="Gene3D" id="4.10.240.10">
    <property type="entry name" value="Zn(2)-C6 fungal-type DNA-binding domain"/>
    <property type="match status" value="1"/>
</dbReference>
<dbReference type="GO" id="GO:0000981">
    <property type="term" value="F:DNA-binding transcription factor activity, RNA polymerase II-specific"/>
    <property type="evidence" value="ECO:0007669"/>
    <property type="project" value="InterPro"/>
</dbReference>
<evidence type="ECO:0000256" key="6">
    <source>
        <dbReference type="ARBA" id="ARBA00023242"/>
    </source>
</evidence>
<dbReference type="SUPFAM" id="SSF57701">
    <property type="entry name" value="Zn2/Cys6 DNA-binding domain"/>
    <property type="match status" value="1"/>
</dbReference>
<dbReference type="InterPro" id="IPR001138">
    <property type="entry name" value="Zn2Cys6_DnaBD"/>
</dbReference>
<dbReference type="InterPro" id="IPR013087">
    <property type="entry name" value="Znf_C2H2_type"/>
</dbReference>
<keyword evidence="2 7" id="KW-0863">Zinc-finger</keyword>
<dbReference type="CDD" id="cd00067">
    <property type="entry name" value="GAL4"/>
    <property type="match status" value="1"/>
</dbReference>
<keyword evidence="3" id="KW-0862">Zinc</keyword>
<proteinExistence type="predicted"/>
<feature type="region of interest" description="Disordered" evidence="8">
    <location>
        <begin position="834"/>
        <end position="884"/>
    </location>
</feature>
<dbReference type="PANTHER" id="PTHR47660">
    <property type="entry name" value="TRANSCRIPTION FACTOR WITH C2H2 AND ZN(2)-CYS(6) DNA BINDING DOMAIN (EUROFUNG)-RELATED-RELATED"/>
    <property type="match status" value="1"/>
</dbReference>
<keyword evidence="1" id="KW-0479">Metal-binding</keyword>
<dbReference type="GO" id="GO:0008270">
    <property type="term" value="F:zinc ion binding"/>
    <property type="evidence" value="ECO:0007669"/>
    <property type="project" value="UniProtKB-KW"/>
</dbReference>
<evidence type="ECO:0000256" key="7">
    <source>
        <dbReference type="PROSITE-ProRule" id="PRU00042"/>
    </source>
</evidence>
<evidence type="ECO:0000256" key="8">
    <source>
        <dbReference type="SAM" id="MobiDB-lite"/>
    </source>
</evidence>
<dbReference type="InterPro" id="IPR036236">
    <property type="entry name" value="Znf_C2H2_sf"/>
</dbReference>
<keyword evidence="4" id="KW-0805">Transcription regulation</keyword>
<dbReference type="Pfam" id="PF00096">
    <property type="entry name" value="zf-C2H2"/>
    <property type="match status" value="2"/>
</dbReference>
<dbReference type="PANTHER" id="PTHR47660:SF7">
    <property type="entry name" value="TRANSCRIPTION FACTOR WITH C2H2 AND ZN(2)-CYS(6) DNA BINDING DOMAIN (EUROFUNG)"/>
    <property type="match status" value="1"/>
</dbReference>
<dbReference type="PROSITE" id="PS50157">
    <property type="entry name" value="ZINC_FINGER_C2H2_2"/>
    <property type="match status" value="2"/>
</dbReference>
<evidence type="ECO:0000259" key="9">
    <source>
        <dbReference type="PROSITE" id="PS50157"/>
    </source>
</evidence>
<feature type="region of interest" description="Disordered" evidence="8">
    <location>
        <begin position="279"/>
        <end position="311"/>
    </location>
</feature>
<dbReference type="PROSITE" id="PS00463">
    <property type="entry name" value="ZN2_CY6_FUNGAL_1"/>
    <property type="match status" value="1"/>
</dbReference>
<dbReference type="CDD" id="cd12148">
    <property type="entry name" value="fungal_TF_MHR"/>
    <property type="match status" value="1"/>
</dbReference>
<feature type="compositionally biased region" description="Polar residues" evidence="8">
    <location>
        <begin position="115"/>
        <end position="131"/>
    </location>
</feature>
<protein>
    <recommendedName>
        <fullName evidence="9">C2H2-type domain-containing protein</fullName>
    </recommendedName>
</protein>
<feature type="compositionally biased region" description="Polar residues" evidence="8">
    <location>
        <begin position="348"/>
        <end position="362"/>
    </location>
</feature>
<dbReference type="SMART" id="SM00355">
    <property type="entry name" value="ZnF_C2H2"/>
    <property type="match status" value="2"/>
</dbReference>
<feature type="domain" description="C2H2-type" evidence="9">
    <location>
        <begin position="10"/>
        <end position="37"/>
    </location>
</feature>
<evidence type="ECO:0000256" key="5">
    <source>
        <dbReference type="ARBA" id="ARBA00023163"/>
    </source>
</evidence>
<dbReference type="SMART" id="SM00066">
    <property type="entry name" value="GAL4"/>
    <property type="match status" value="1"/>
</dbReference>
<dbReference type="FunFam" id="3.30.160.60:FF:002343">
    <property type="entry name" value="Zinc finger protein 33A"/>
    <property type="match status" value="1"/>
</dbReference>
<evidence type="ECO:0000256" key="1">
    <source>
        <dbReference type="ARBA" id="ARBA00022723"/>
    </source>
</evidence>
<evidence type="ECO:0000256" key="2">
    <source>
        <dbReference type="ARBA" id="ARBA00022771"/>
    </source>
</evidence>
<dbReference type="InterPro" id="IPR036864">
    <property type="entry name" value="Zn2-C6_fun-type_DNA-bd_sf"/>
</dbReference>
<dbReference type="AlphaFoldDB" id="A0A4E9D711"/>
<accession>A0A4E9D711</accession>
<keyword evidence="5" id="KW-0804">Transcription</keyword>
<feature type="compositionally biased region" description="Acidic residues" evidence="8">
    <location>
        <begin position="867"/>
        <end position="878"/>
    </location>
</feature>
<dbReference type="SUPFAM" id="SSF57667">
    <property type="entry name" value="beta-beta-alpha zinc fingers"/>
    <property type="match status" value="1"/>
</dbReference>
<feature type="region of interest" description="Disordered" evidence="8">
    <location>
        <begin position="107"/>
        <end position="139"/>
    </location>
</feature>
<keyword evidence="6" id="KW-0539">Nucleus</keyword>